<dbReference type="CDD" id="cd01357">
    <property type="entry name" value="Aspartase"/>
    <property type="match status" value="1"/>
</dbReference>
<dbReference type="Pfam" id="PF00206">
    <property type="entry name" value="Lyase_1"/>
    <property type="match status" value="1"/>
</dbReference>
<sequence length="458" mass="49163">MYRTETDGLGSVEIPLEAAYGSQTHRAIENFPISGVAINHYPEIVKSLAMVKKACALSNAALGALTEAKCKTIVEVCDEIIDGKHHEYFVLDMLQGGAGTSTNMNANEVIANLGLQKMGRPFGDYSGLHPNDDVNCSQSTNDVYPTAIRLAVLQKSAGLVYAMENLVTAFKEKAEEFKHIKKVGRTQLQDAVPMKLGDEFMAFAVTLEEDIQRVQDLAKLLTEVNLGGTAIGTRINTPEGYQTLAVKQLCEVSGFDLKPAANLIEASSDLGAFIMFSGTLKRVASKLSKTCNDLRLLSSGPRAGLGEIILPAVQAGSSIMPGKINPVIPEVVNQVCYQTIGNDLVVTLAAEAGQLQLNAMEPVIIYKMMESIATMTNAMYVLADRCVSGIQADEKRCAELLDNSLVLATTLAPILGYEQASRIAKIALKDGLTIREAAAEHTNLAPEKVEQSLENAAV</sequence>
<dbReference type="InterPro" id="IPR051546">
    <property type="entry name" value="Aspartate_Ammonia-Lyase"/>
</dbReference>
<dbReference type="InterPro" id="IPR000362">
    <property type="entry name" value="Fumarate_lyase_fam"/>
</dbReference>
<keyword evidence="1" id="KW-0456">Lyase</keyword>
<dbReference type="EMBL" id="BMXE01000003">
    <property type="protein sequence ID" value="GHB29993.1"/>
    <property type="molecule type" value="Genomic_DNA"/>
</dbReference>
<gene>
    <name evidence="4" type="ORF">GCM10007094_17980</name>
</gene>
<dbReference type="RefSeq" id="WP_189436454.1">
    <property type="nucleotide sequence ID" value="NZ_BMXE01000003.1"/>
</dbReference>
<evidence type="ECO:0000256" key="1">
    <source>
        <dbReference type="ARBA" id="ARBA00023239"/>
    </source>
</evidence>
<dbReference type="PANTHER" id="PTHR42696">
    <property type="entry name" value="ASPARTATE AMMONIA-LYASE"/>
    <property type="match status" value="1"/>
</dbReference>
<dbReference type="PROSITE" id="PS00163">
    <property type="entry name" value="FUMARATE_LYASES"/>
    <property type="match status" value="1"/>
</dbReference>
<dbReference type="Gene3D" id="1.10.40.30">
    <property type="entry name" value="Fumarase/aspartase (C-terminal domain)"/>
    <property type="match status" value="1"/>
</dbReference>
<protein>
    <submittedName>
        <fullName evidence="4">Aspartate ammonia-lyase</fullName>
    </submittedName>
</protein>
<dbReference type="Pfam" id="PF10415">
    <property type="entry name" value="FumaraseC_C"/>
    <property type="match status" value="1"/>
</dbReference>
<dbReference type="NCBIfam" id="NF008909">
    <property type="entry name" value="PRK12273.1"/>
    <property type="match status" value="1"/>
</dbReference>
<dbReference type="InterPro" id="IPR008948">
    <property type="entry name" value="L-Aspartase-like"/>
</dbReference>
<name>A0ABQ3E8D7_9HYPH</name>
<organism evidence="4 5">
    <name type="scientific">Pseudovibrio japonicus</name>
    <dbReference type="NCBI Taxonomy" id="366534"/>
    <lineage>
        <taxon>Bacteria</taxon>
        <taxon>Pseudomonadati</taxon>
        <taxon>Pseudomonadota</taxon>
        <taxon>Alphaproteobacteria</taxon>
        <taxon>Hyphomicrobiales</taxon>
        <taxon>Stappiaceae</taxon>
        <taxon>Pseudovibrio</taxon>
    </lineage>
</organism>
<dbReference type="InterPro" id="IPR024083">
    <property type="entry name" value="Fumarase/histidase_N"/>
</dbReference>
<evidence type="ECO:0000313" key="5">
    <source>
        <dbReference type="Proteomes" id="UP000637980"/>
    </source>
</evidence>
<dbReference type="InterPro" id="IPR020557">
    <property type="entry name" value="Fumarate_lyase_CS"/>
</dbReference>
<dbReference type="InterPro" id="IPR018951">
    <property type="entry name" value="Fumarase_C_C"/>
</dbReference>
<evidence type="ECO:0000259" key="3">
    <source>
        <dbReference type="Pfam" id="PF10415"/>
    </source>
</evidence>
<dbReference type="Gene3D" id="1.20.200.10">
    <property type="entry name" value="Fumarase/aspartase (Central domain)"/>
    <property type="match status" value="1"/>
</dbReference>
<proteinExistence type="predicted"/>
<dbReference type="PANTHER" id="PTHR42696:SF2">
    <property type="entry name" value="ASPARTATE AMMONIA-LYASE"/>
    <property type="match status" value="1"/>
</dbReference>
<dbReference type="InterPro" id="IPR022761">
    <property type="entry name" value="Fumarate_lyase_N"/>
</dbReference>
<evidence type="ECO:0000259" key="2">
    <source>
        <dbReference type="Pfam" id="PF00206"/>
    </source>
</evidence>
<feature type="domain" description="Fumarate lyase N-terminal" evidence="2">
    <location>
        <begin position="11"/>
        <end position="341"/>
    </location>
</feature>
<evidence type="ECO:0000313" key="4">
    <source>
        <dbReference type="EMBL" id="GHB29993.1"/>
    </source>
</evidence>
<dbReference type="PRINTS" id="PR00149">
    <property type="entry name" value="FUMRATELYASE"/>
</dbReference>
<dbReference type="SUPFAM" id="SSF48557">
    <property type="entry name" value="L-aspartase-like"/>
    <property type="match status" value="1"/>
</dbReference>
<dbReference type="Proteomes" id="UP000637980">
    <property type="component" value="Unassembled WGS sequence"/>
</dbReference>
<feature type="domain" description="Fumarase C C-terminal" evidence="3">
    <location>
        <begin position="407"/>
        <end position="453"/>
    </location>
</feature>
<dbReference type="Gene3D" id="1.10.275.10">
    <property type="entry name" value="Fumarase/aspartase (N-terminal domain)"/>
    <property type="match status" value="1"/>
</dbReference>
<dbReference type="PRINTS" id="PR00145">
    <property type="entry name" value="ARGSUCLYASE"/>
</dbReference>
<keyword evidence="5" id="KW-1185">Reference proteome</keyword>
<comment type="caution">
    <text evidence="4">The sequence shown here is derived from an EMBL/GenBank/DDBJ whole genome shotgun (WGS) entry which is preliminary data.</text>
</comment>
<accession>A0ABQ3E8D7</accession>
<reference evidence="5" key="1">
    <citation type="journal article" date="2019" name="Int. J. Syst. Evol. Microbiol.">
        <title>The Global Catalogue of Microorganisms (GCM) 10K type strain sequencing project: providing services to taxonomists for standard genome sequencing and annotation.</title>
        <authorList>
            <consortium name="The Broad Institute Genomics Platform"/>
            <consortium name="The Broad Institute Genome Sequencing Center for Infectious Disease"/>
            <person name="Wu L."/>
            <person name="Ma J."/>
        </authorList>
    </citation>
    <scope>NUCLEOTIDE SEQUENCE [LARGE SCALE GENOMIC DNA]</scope>
    <source>
        <strain evidence="5">KCTC 12861</strain>
    </source>
</reference>